<dbReference type="OrthoDB" id="2559662at2759"/>
<keyword evidence="3" id="KW-1185">Reference proteome</keyword>
<gene>
    <name evidence="2" type="ORF">F5147DRAFT_574735</name>
</gene>
<evidence type="ECO:0000313" key="2">
    <source>
        <dbReference type="EMBL" id="KAG2110531.1"/>
    </source>
</evidence>
<name>A0A9P7F9U1_9AGAM</name>
<reference evidence="2" key="1">
    <citation type="journal article" date="2020" name="New Phytol.">
        <title>Comparative genomics reveals dynamic genome evolution in host specialist ectomycorrhizal fungi.</title>
        <authorList>
            <person name="Lofgren L.A."/>
            <person name="Nguyen N.H."/>
            <person name="Vilgalys R."/>
            <person name="Ruytinx J."/>
            <person name="Liao H.L."/>
            <person name="Branco S."/>
            <person name="Kuo A."/>
            <person name="LaButti K."/>
            <person name="Lipzen A."/>
            <person name="Andreopoulos W."/>
            <person name="Pangilinan J."/>
            <person name="Riley R."/>
            <person name="Hundley H."/>
            <person name="Na H."/>
            <person name="Barry K."/>
            <person name="Grigoriev I.V."/>
            <person name="Stajich J.E."/>
            <person name="Kennedy P.G."/>
        </authorList>
    </citation>
    <scope>NUCLEOTIDE SEQUENCE</scope>
    <source>
        <strain evidence="2">FC423</strain>
    </source>
</reference>
<dbReference type="RefSeq" id="XP_041294121.1">
    <property type="nucleotide sequence ID" value="XM_041431237.1"/>
</dbReference>
<evidence type="ECO:0000256" key="1">
    <source>
        <dbReference type="SAM" id="Phobius"/>
    </source>
</evidence>
<dbReference type="Gene3D" id="3.40.50.11350">
    <property type="match status" value="1"/>
</dbReference>
<dbReference type="GeneID" id="64693496"/>
<dbReference type="EMBL" id="JABBWM010000020">
    <property type="protein sequence ID" value="KAG2110531.1"/>
    <property type="molecule type" value="Genomic_DNA"/>
</dbReference>
<evidence type="ECO:0000313" key="3">
    <source>
        <dbReference type="Proteomes" id="UP000823399"/>
    </source>
</evidence>
<feature type="transmembrane region" description="Helical" evidence="1">
    <location>
        <begin position="43"/>
        <end position="60"/>
    </location>
</feature>
<organism evidence="2 3">
    <name type="scientific">Suillus discolor</name>
    <dbReference type="NCBI Taxonomy" id="1912936"/>
    <lineage>
        <taxon>Eukaryota</taxon>
        <taxon>Fungi</taxon>
        <taxon>Dikarya</taxon>
        <taxon>Basidiomycota</taxon>
        <taxon>Agaricomycotina</taxon>
        <taxon>Agaricomycetes</taxon>
        <taxon>Agaricomycetidae</taxon>
        <taxon>Boletales</taxon>
        <taxon>Suillineae</taxon>
        <taxon>Suillaceae</taxon>
        <taxon>Suillus</taxon>
    </lineage>
</organism>
<dbReference type="AlphaFoldDB" id="A0A9P7F9U1"/>
<dbReference type="CDD" id="cd11296">
    <property type="entry name" value="O-FucT_like"/>
    <property type="match status" value="1"/>
</dbReference>
<comment type="caution">
    <text evidence="2">The sequence shown here is derived from an EMBL/GenBank/DDBJ whole genome shotgun (WGS) entry which is preliminary data.</text>
</comment>
<keyword evidence="1" id="KW-0472">Membrane</keyword>
<accession>A0A9P7F9U1</accession>
<keyword evidence="1" id="KW-1133">Transmembrane helix</keyword>
<proteinExistence type="predicted"/>
<keyword evidence="1" id="KW-0812">Transmembrane</keyword>
<protein>
    <submittedName>
        <fullName evidence="2">Uncharacterized protein</fullName>
    </submittedName>
</protein>
<dbReference type="Proteomes" id="UP000823399">
    <property type="component" value="Unassembled WGS sequence"/>
</dbReference>
<sequence>MQSFKLSFKGHVYPRKSDSSTTLPLSNSDTRSSLSRFSLTRRCTRLLMGLILVCLFVFFSRTKATAPFRLQELSLAEEHSLPPLYEEYHDYERHLPQHNLSLPFPEGRDAKFFWAANHVTISGWGNAMQELVMNAALSHVTKRTFVFDNFTWERDAPDYSTFNGKLIPSRIPLSAIISGPIIGSSFPPGDAAPRAVSREYFKEVCPNPTIIDSWVVNEHLRLDDNVPALEIFEKWVERLNSIDDPCVEIRQESYQLFEIWLFGSRRILSMWPILSKSPILTDFSWSPLIYQAYAENAHLFTPTSSSFGFLPSFIRPSGQQQTSTPLHDIHPVVKSQEMDTIPGLLALHIRRGDFAGHCSHLANWSSNWNGFNQFSALPDKFRVPTDGGWGVTTEANMNMYFKACFPTIEQIVEKVQNVLADQRRLYGPVKELKSIYVMTNGDVEWLKQLKEALMQVKKWDAVVTSRDMKLSWEAKPVAQAVDMLIGQRAQVLIGNGFSSLTSNIVMLRMLMDIPSEDTRFW</sequence>